<dbReference type="EMBL" id="FMZC01000001">
    <property type="protein sequence ID" value="SDC08674.1"/>
    <property type="molecule type" value="Genomic_DNA"/>
</dbReference>
<dbReference type="RefSeq" id="WP_092739465.1">
    <property type="nucleotide sequence ID" value="NZ_FMZC01000001.1"/>
</dbReference>
<keyword evidence="2" id="KW-1185">Reference proteome</keyword>
<protein>
    <submittedName>
        <fullName evidence="1">Uncharacterized protein</fullName>
    </submittedName>
</protein>
<organism evidence="1 2">
    <name type="scientific">Paracidovorax valerianellae</name>
    <dbReference type="NCBI Taxonomy" id="187868"/>
    <lineage>
        <taxon>Bacteria</taxon>
        <taxon>Pseudomonadati</taxon>
        <taxon>Pseudomonadota</taxon>
        <taxon>Betaproteobacteria</taxon>
        <taxon>Burkholderiales</taxon>
        <taxon>Comamonadaceae</taxon>
        <taxon>Paracidovorax</taxon>
    </lineage>
</organism>
<accession>A0A1G6IQB5</accession>
<evidence type="ECO:0000313" key="1">
    <source>
        <dbReference type="EMBL" id="SDC08674.1"/>
    </source>
</evidence>
<name>A0A1G6IQB5_9BURK</name>
<proteinExistence type="predicted"/>
<sequence>MRRINGGQSALIHMEPAPARVWLVQCPPGMLANGHSIKRFSNVQAFEGYVRQVRDMGMTVRFDSPFAAVVEASA</sequence>
<evidence type="ECO:0000313" key="2">
    <source>
        <dbReference type="Proteomes" id="UP000198781"/>
    </source>
</evidence>
<dbReference type="Proteomes" id="UP000198781">
    <property type="component" value="Unassembled WGS sequence"/>
</dbReference>
<gene>
    <name evidence="1" type="ORF">SAMN05192589_101225</name>
</gene>
<dbReference type="STRING" id="187868.SAMN05192589_101225"/>
<reference evidence="1 2" key="1">
    <citation type="submission" date="2016-10" db="EMBL/GenBank/DDBJ databases">
        <authorList>
            <person name="de Groot N.N."/>
        </authorList>
    </citation>
    <scope>NUCLEOTIDE SEQUENCE [LARGE SCALE GENOMIC DNA]</scope>
    <source>
        <strain evidence="1 2">DSM 16619</strain>
    </source>
</reference>
<dbReference type="AlphaFoldDB" id="A0A1G6IQB5"/>
<dbReference type="OrthoDB" id="8578120at2"/>